<dbReference type="Pfam" id="PF01225">
    <property type="entry name" value="Mur_ligase"/>
    <property type="match status" value="1"/>
</dbReference>
<evidence type="ECO:0000259" key="13">
    <source>
        <dbReference type="Pfam" id="PF02875"/>
    </source>
</evidence>
<evidence type="ECO:0000256" key="5">
    <source>
        <dbReference type="ARBA" id="ARBA00022840"/>
    </source>
</evidence>
<evidence type="ECO:0000256" key="3">
    <source>
        <dbReference type="ARBA" id="ARBA00022618"/>
    </source>
</evidence>
<dbReference type="RefSeq" id="WP_324717891.1">
    <property type="nucleotide sequence ID" value="NZ_CP141615.1"/>
</dbReference>
<dbReference type="PANTHER" id="PTHR43024">
    <property type="entry name" value="UDP-N-ACETYLMURAMOYL-TRIPEPTIDE--D-ALANYL-D-ALANINE LIGASE"/>
    <property type="match status" value="1"/>
</dbReference>
<dbReference type="InterPro" id="IPR051046">
    <property type="entry name" value="MurCDEF_CellWall_CoF430Synth"/>
</dbReference>
<dbReference type="InterPro" id="IPR035911">
    <property type="entry name" value="MurE/MurF_N"/>
</dbReference>
<evidence type="ECO:0000256" key="2">
    <source>
        <dbReference type="ARBA" id="ARBA00022598"/>
    </source>
</evidence>
<keyword evidence="2 10" id="KW-0436">Ligase</keyword>
<comment type="similarity">
    <text evidence="10">Belongs to the MurCDEF family. MurF subfamily.</text>
</comment>
<feature type="domain" description="Mur ligase central" evidence="14">
    <location>
        <begin position="112"/>
        <end position="301"/>
    </location>
</feature>
<evidence type="ECO:0000256" key="11">
    <source>
        <dbReference type="RuleBase" id="RU004136"/>
    </source>
</evidence>
<proteinExistence type="inferred from homology"/>
<dbReference type="InterPro" id="IPR013221">
    <property type="entry name" value="Mur_ligase_cen"/>
</dbReference>
<keyword evidence="16" id="KW-1185">Reference proteome</keyword>
<dbReference type="Gene3D" id="3.40.1390.10">
    <property type="entry name" value="MurE/MurF, N-terminal domain"/>
    <property type="match status" value="1"/>
</dbReference>
<comment type="function">
    <text evidence="10 11">Involved in cell wall formation. Catalyzes the final step in the synthesis of UDP-N-acetylmuramoyl-pentapeptide, the precursor of murein.</text>
</comment>
<evidence type="ECO:0000256" key="7">
    <source>
        <dbReference type="ARBA" id="ARBA00022984"/>
    </source>
</evidence>
<keyword evidence="6 10" id="KW-0133">Cell shape</keyword>
<comment type="catalytic activity">
    <reaction evidence="10 11">
        <text>D-alanyl-D-alanine + UDP-N-acetyl-alpha-D-muramoyl-L-alanyl-gamma-D-glutamyl-meso-2,6-diaminopimelate + ATP = UDP-N-acetyl-alpha-D-muramoyl-L-alanyl-gamma-D-glutamyl-meso-2,6-diaminopimeloyl-D-alanyl-D-alanine + ADP + phosphate + H(+)</text>
        <dbReference type="Rhea" id="RHEA:28374"/>
        <dbReference type="ChEBI" id="CHEBI:15378"/>
        <dbReference type="ChEBI" id="CHEBI:30616"/>
        <dbReference type="ChEBI" id="CHEBI:43474"/>
        <dbReference type="ChEBI" id="CHEBI:57822"/>
        <dbReference type="ChEBI" id="CHEBI:61386"/>
        <dbReference type="ChEBI" id="CHEBI:83905"/>
        <dbReference type="ChEBI" id="CHEBI:456216"/>
        <dbReference type="EC" id="6.3.2.10"/>
    </reaction>
</comment>
<protein>
    <recommendedName>
        <fullName evidence="10 11">UDP-N-acetylmuramoyl-tripeptide--D-alanyl-D-alanine ligase</fullName>
        <ecNumber evidence="10 11">6.3.2.10</ecNumber>
    </recommendedName>
    <alternativeName>
        <fullName evidence="10">D-alanyl-D-alanine-adding enzyme</fullName>
    </alternativeName>
</protein>
<evidence type="ECO:0000256" key="9">
    <source>
        <dbReference type="ARBA" id="ARBA00023316"/>
    </source>
</evidence>
<comment type="subcellular location">
    <subcellularLocation>
        <location evidence="10 11">Cytoplasm</location>
    </subcellularLocation>
</comment>
<feature type="binding site" evidence="10">
    <location>
        <begin position="114"/>
        <end position="120"/>
    </location>
    <ligand>
        <name>ATP</name>
        <dbReference type="ChEBI" id="CHEBI:30616"/>
    </ligand>
</feature>
<evidence type="ECO:0000259" key="12">
    <source>
        <dbReference type="Pfam" id="PF01225"/>
    </source>
</evidence>
<dbReference type="Pfam" id="PF08245">
    <property type="entry name" value="Mur_ligase_M"/>
    <property type="match status" value="1"/>
</dbReference>
<keyword evidence="7 10" id="KW-0573">Peptidoglycan synthesis</keyword>
<dbReference type="InterPro" id="IPR005863">
    <property type="entry name" value="UDP-N-AcMur_synth"/>
</dbReference>
<dbReference type="NCBIfam" id="TIGR01143">
    <property type="entry name" value="murF"/>
    <property type="match status" value="1"/>
</dbReference>
<dbReference type="EMBL" id="CP141615">
    <property type="protein sequence ID" value="WRP18618.1"/>
    <property type="molecule type" value="Genomic_DNA"/>
</dbReference>
<keyword evidence="3 10" id="KW-0132">Cell division</keyword>
<keyword evidence="4 10" id="KW-0547">Nucleotide-binding</keyword>
<feature type="domain" description="Mur ligase C-terminal" evidence="13">
    <location>
        <begin position="324"/>
        <end position="454"/>
    </location>
</feature>
<dbReference type="HAMAP" id="MF_02019">
    <property type="entry name" value="MurF"/>
    <property type="match status" value="1"/>
</dbReference>
<comment type="pathway">
    <text evidence="10 11">Cell wall biogenesis; peptidoglycan biosynthesis.</text>
</comment>
<evidence type="ECO:0000313" key="16">
    <source>
        <dbReference type="Proteomes" id="UP001332192"/>
    </source>
</evidence>
<dbReference type="Proteomes" id="UP001332192">
    <property type="component" value="Chromosome"/>
</dbReference>
<dbReference type="InterPro" id="IPR000713">
    <property type="entry name" value="Mur_ligase_N"/>
</dbReference>
<gene>
    <name evidence="10 15" type="primary">murF</name>
    <name evidence="15" type="ORF">U7230_06355</name>
</gene>
<sequence length="478" mass="48782">MQELSVQAVAEGAGGRIVRGPAHGRLTGVSTDSRSVRPGDLFVALVGPRFDGHDFVGQAVERGAAAVLVSSRRAGALPPGEYAAVAVEETLEGLQRLAAWYRRRLAVRVVAVTGSVGKTTTKEMTAAILGRVGPTVRAPASFNNDVGVPLAILMASDETRYLVLEIAMRGLGQIRHLGRLALPSVGVVTNVGESHVGVLGSVEAIARAKAELVEVLEAGGAAVLNADDPRVVAMRARARSGVRVITFGTSGAADVRVQHVEGGGLLGTRFELAVRDGPTIPCHVPIPGRHLALDAAAAAAASLACGVDPAAVPAGLAEFAGASMRMETVPGPGDVLIINDAYNASPASMRAALETLERIAAERRSRAVAVLGDMLELGELAREAHRSVGEEAARRGVAVLVATGSMAAWTAEGARRAAGGGQVDVVVASDAGEAAARVTGIVRPGDTVLVKGSRAVGLERVVQALASAQDAAPGKEVP</sequence>
<dbReference type="Gene3D" id="3.40.1190.10">
    <property type="entry name" value="Mur-like, catalytic domain"/>
    <property type="match status" value="1"/>
</dbReference>
<evidence type="ECO:0000259" key="14">
    <source>
        <dbReference type="Pfam" id="PF08245"/>
    </source>
</evidence>
<keyword evidence="8 10" id="KW-0131">Cell cycle</keyword>
<keyword evidence="9 10" id="KW-0961">Cell wall biogenesis/degradation</keyword>
<evidence type="ECO:0000256" key="8">
    <source>
        <dbReference type="ARBA" id="ARBA00023306"/>
    </source>
</evidence>
<dbReference type="PANTHER" id="PTHR43024:SF1">
    <property type="entry name" value="UDP-N-ACETYLMURAMOYL-TRIPEPTIDE--D-ALANYL-D-ALANINE LIGASE"/>
    <property type="match status" value="1"/>
</dbReference>
<evidence type="ECO:0000256" key="10">
    <source>
        <dbReference type="HAMAP-Rule" id="MF_02019"/>
    </source>
</evidence>
<organism evidence="15 16">
    <name type="scientific">Carboxydichorda subterranea</name>
    <dbReference type="NCBI Taxonomy" id="3109565"/>
    <lineage>
        <taxon>Bacteria</taxon>
        <taxon>Bacillati</taxon>
        <taxon>Bacillota</taxon>
        <taxon>Limnochordia</taxon>
        <taxon>Limnochordales</taxon>
        <taxon>Geochordaceae</taxon>
        <taxon>Carboxydichorda</taxon>
    </lineage>
</organism>
<keyword evidence="1 10" id="KW-0963">Cytoplasm</keyword>
<evidence type="ECO:0000256" key="4">
    <source>
        <dbReference type="ARBA" id="ARBA00022741"/>
    </source>
</evidence>
<evidence type="ECO:0000256" key="6">
    <source>
        <dbReference type="ARBA" id="ARBA00022960"/>
    </source>
</evidence>
<dbReference type="EC" id="6.3.2.10" evidence="10 11"/>
<dbReference type="InterPro" id="IPR036565">
    <property type="entry name" value="Mur-like_cat_sf"/>
</dbReference>
<accession>A0ABZ1C165</accession>
<dbReference type="SUPFAM" id="SSF63418">
    <property type="entry name" value="MurE/MurF N-terminal domain"/>
    <property type="match status" value="1"/>
</dbReference>
<keyword evidence="5 10" id="KW-0067">ATP-binding</keyword>
<evidence type="ECO:0000256" key="1">
    <source>
        <dbReference type="ARBA" id="ARBA00022490"/>
    </source>
</evidence>
<dbReference type="InterPro" id="IPR036615">
    <property type="entry name" value="Mur_ligase_C_dom_sf"/>
</dbReference>
<dbReference type="SUPFAM" id="SSF53244">
    <property type="entry name" value="MurD-like peptide ligases, peptide-binding domain"/>
    <property type="match status" value="1"/>
</dbReference>
<dbReference type="InterPro" id="IPR004101">
    <property type="entry name" value="Mur_ligase_C"/>
</dbReference>
<feature type="domain" description="Mur ligase N-terminal catalytic" evidence="12">
    <location>
        <begin position="26"/>
        <end position="99"/>
    </location>
</feature>
<reference evidence="15 16" key="1">
    <citation type="journal article" date="2024" name="Front. Microbiol.">
        <title>Novel thermophilic genera Geochorda gen. nov. and Carboxydochorda gen. nov. from the deep terrestrial subsurface reveal the ecophysiological diversity in the class Limnochordia.</title>
        <authorList>
            <person name="Karnachuk O.V."/>
            <person name="Lukina A.P."/>
            <person name="Avakyan M.R."/>
            <person name="Kadnikov V.V."/>
            <person name="Begmatov S."/>
            <person name="Beletsky A.V."/>
            <person name="Vlasova K.G."/>
            <person name="Novikov A.A."/>
            <person name="Shcherbakova V.A."/>
            <person name="Mardanov A.V."/>
            <person name="Ravin N.V."/>
        </authorList>
    </citation>
    <scope>NUCLEOTIDE SEQUENCE [LARGE SCALE GENOMIC DNA]</scope>
    <source>
        <strain evidence="15 16">L945</strain>
    </source>
</reference>
<dbReference type="SUPFAM" id="SSF53623">
    <property type="entry name" value="MurD-like peptide ligases, catalytic domain"/>
    <property type="match status" value="1"/>
</dbReference>
<dbReference type="Pfam" id="PF02875">
    <property type="entry name" value="Mur_ligase_C"/>
    <property type="match status" value="1"/>
</dbReference>
<evidence type="ECO:0000313" key="15">
    <source>
        <dbReference type="EMBL" id="WRP18618.1"/>
    </source>
</evidence>
<dbReference type="GO" id="GO:0047480">
    <property type="term" value="F:UDP-N-acetylmuramoyl-tripeptide-D-alanyl-D-alanine ligase activity"/>
    <property type="evidence" value="ECO:0007669"/>
    <property type="project" value="UniProtKB-EC"/>
</dbReference>
<dbReference type="Gene3D" id="3.90.190.20">
    <property type="entry name" value="Mur ligase, C-terminal domain"/>
    <property type="match status" value="1"/>
</dbReference>
<name>A0ABZ1C165_9FIRM</name>